<sequence>MEHFDNLTVENDDELEEVARRRSGIFLQLKPYCLELLELLQNPKKDSSAIHSLLQFLRTSPSYALQPFFDYTLFPLLLLLDAAVDSRGSKKDDPEDKANSKNLPHKVSDKVAEAVLQCLEELLKKCHLGSVDQMVVLMKKLTHVAMLSPHEASEEFREGVIKCFRSLLLSLPPCSDEDCSCRQSLGRPALLENADMQALTCGTSNYDSEREECLLAFLQSQTAAAAVGHWLSLLLKAADIEVARGHRGNAKLRVEAFVTLRVLVSKVGTADALAFFLPGVVSQFAKVLHVSKTMISGAAGSVDATDQAIRGLAEYLMVVLQDDANLSNLDIPLNVIAGFSSNKNESVHSILDELCHLPSITQGQRKIVAAESIGVAADLDSHGSDIKINRNNKFGKEIGSLHVDRTRDWIEKTSAHLDKLLSATFPHICVHPAKKMRRGLLAAIQGLLSNCSYTLKDSRLMLLECLCVLIVDDSEEVSAPAQEFIEYLFSSSGKHHVKRDITEIFSRLIEKLPKVVMGNEDSLALSHAKKLLAVIYYSGPHFVMEQLVSPVTAARFLDVLALCLSQNSLFAGDLHKLTLARPSSVGYLPSVAELKANSQFLTDYQTIMDFVPSDISKLRDIQGRRIQYPLETVENNYELPRMPPWFVSVGSQKLYQPLAGILRLVGLSLMADFKSEGHMSVVTDIPLDYLRKLISEVRVKEYNKESWQSWYNRTGSGQLLRQASTAVCILNEMIFGLSDQSVDSLTKMLQKSIVKREEIQEFDGSVADSQPCTVESSELTQSIWKLSQAKASRSHLIDCIGRILHEYLSSEVWDLPVDCKPTHIQPDSEVDEIPSHFFHDTAVLHQVVIDGIGTFAVCLGKDFSSSGFLHSSLYLLLESLICSNFHVRSASDAVLHILSSTSGHRTVGQLILANADYVIDSICRQLRHLDLNPHVPSVLASMLSYVGVAHKILPLLEEPMRSASQELEILGRHQHPELTIPFLKAVAEIAKASKHEASLLPAAAESYLMHVKSNIMKEVRQESRQGSPSHFDNHIDMSQMELGDYLLFWFALNDSRRYRRIVGSIAGSCLTAATPLMASAKQVACLIAMDIIEDGITTLAKVEEAYQHEKETKETIEEVIRSYSLYQLHDTLDAAEEGTDENRLLPAMNKIWPFLVACIRNKIPVAVRRCTSVVSKVVQICGGDFFSRRFHTDGSHFWKFLSMSPFQKKPFSKEERIPLQLPYRSTPTSSEDSMAEVSSLKVQVAVLNMIADLSRNKRSASSLEAVLKKVSGLVVGIACSGVAGLLDASVNALQGLASIDPDLIWLLLADVYYSLKKKDLPSPHASSFPPISQILPPPLSPKGYLYVQYGGQSYGFDIDFHSVEAVFKKLHALVFSTQKHFQRPNGTHTNGNEFGFDPRNSSTPSSQCCTQLSSVVRSSPQCLCEVLNGGGSSLGININQTQALALPGACNVQTPPTSRCNAASPAASPAGTPEVPSTPSGTGSKTVPSREVDGTSNGSSTKLSISLLAFLLFAASYVSTFTTY</sequence>
<dbReference type="Pfam" id="PF21547">
    <property type="entry name" value="TTI1"/>
    <property type="match status" value="1"/>
</dbReference>
<proteinExistence type="predicted"/>
<feature type="compositionally biased region" description="Polar residues" evidence="1">
    <location>
        <begin position="1475"/>
        <end position="1487"/>
    </location>
</feature>
<dbReference type="SUPFAM" id="SSF47699">
    <property type="entry name" value="Bifunctional inhibitor/lipid-transfer protein/seed storage 2S albumin"/>
    <property type="match status" value="1"/>
</dbReference>
<feature type="region of interest" description="Disordered" evidence="1">
    <location>
        <begin position="1457"/>
        <end position="1498"/>
    </location>
</feature>
<dbReference type="PANTHER" id="PTHR18460">
    <property type="entry name" value="TEL2 INTERACTING PROTEIN 1 TTI1 FAMILY MEMBER"/>
    <property type="match status" value="1"/>
</dbReference>
<evidence type="ECO:0000256" key="1">
    <source>
        <dbReference type="SAM" id="MobiDB-lite"/>
    </source>
</evidence>
<dbReference type="EMBL" id="JAAGAX010000017">
    <property type="protein sequence ID" value="KAF2285409.1"/>
    <property type="molecule type" value="Genomic_DNA"/>
</dbReference>
<comment type="caution">
    <text evidence="3">The sequence shown here is derived from an EMBL/GenBank/DDBJ whole genome shotgun (WGS) entry which is preliminary data.</text>
</comment>
<dbReference type="SUPFAM" id="SSF48371">
    <property type="entry name" value="ARM repeat"/>
    <property type="match status" value="1"/>
</dbReference>
<protein>
    <recommendedName>
        <fullName evidence="2">Bifunctional inhibitor/plant lipid transfer protein/seed storage helical domain-containing protein</fullName>
    </recommendedName>
</protein>
<evidence type="ECO:0000313" key="3">
    <source>
        <dbReference type="EMBL" id="KAF2285409.1"/>
    </source>
</evidence>
<accession>A0A6A6KD29</accession>
<dbReference type="InterPro" id="IPR016140">
    <property type="entry name" value="Bifunc_inhib/LTP/seed_store"/>
</dbReference>
<dbReference type="GO" id="GO:0005737">
    <property type="term" value="C:cytoplasm"/>
    <property type="evidence" value="ECO:0007669"/>
    <property type="project" value="TreeGrafter"/>
</dbReference>
<dbReference type="Gene3D" id="1.10.110.10">
    <property type="entry name" value="Plant lipid-transfer and hydrophobic proteins"/>
    <property type="match status" value="1"/>
</dbReference>
<dbReference type="InterPro" id="IPR049362">
    <property type="entry name" value="TTI1_rpt"/>
</dbReference>
<evidence type="ECO:0000313" key="4">
    <source>
        <dbReference type="Proteomes" id="UP000467840"/>
    </source>
</evidence>
<evidence type="ECO:0000259" key="2">
    <source>
        <dbReference type="SMART" id="SM00499"/>
    </source>
</evidence>
<keyword evidence="4" id="KW-1185">Reference proteome</keyword>
<dbReference type="InterPro" id="IPR052587">
    <property type="entry name" value="TELO2-interacting_protein_1"/>
</dbReference>
<feature type="domain" description="Bifunctional inhibitor/plant lipid transfer protein/seed storage helical" evidence="2">
    <location>
        <begin position="1363"/>
        <end position="1460"/>
    </location>
</feature>
<name>A0A6A6KD29_HEVBR</name>
<dbReference type="Pfam" id="PF14368">
    <property type="entry name" value="LTP_2"/>
    <property type="match status" value="1"/>
</dbReference>
<organism evidence="3 4">
    <name type="scientific">Hevea brasiliensis</name>
    <name type="common">Para rubber tree</name>
    <name type="synonym">Siphonia brasiliensis</name>
    <dbReference type="NCBI Taxonomy" id="3981"/>
    <lineage>
        <taxon>Eukaryota</taxon>
        <taxon>Viridiplantae</taxon>
        <taxon>Streptophyta</taxon>
        <taxon>Embryophyta</taxon>
        <taxon>Tracheophyta</taxon>
        <taxon>Spermatophyta</taxon>
        <taxon>Magnoliopsida</taxon>
        <taxon>eudicotyledons</taxon>
        <taxon>Gunneridae</taxon>
        <taxon>Pentapetalae</taxon>
        <taxon>rosids</taxon>
        <taxon>fabids</taxon>
        <taxon>Malpighiales</taxon>
        <taxon>Euphorbiaceae</taxon>
        <taxon>Crotonoideae</taxon>
        <taxon>Micrandreae</taxon>
        <taxon>Hevea</taxon>
    </lineage>
</organism>
<dbReference type="CDD" id="cd00010">
    <property type="entry name" value="AAI_LTSS"/>
    <property type="match status" value="1"/>
</dbReference>
<dbReference type="InterPro" id="IPR057567">
    <property type="entry name" value="TPR_TTI1_C"/>
</dbReference>
<reference evidence="3 4" key="1">
    <citation type="journal article" date="2020" name="Mol. Plant">
        <title>The Chromosome-Based Rubber Tree Genome Provides New Insights into Spurge Genome Evolution and Rubber Biosynthesis.</title>
        <authorList>
            <person name="Liu J."/>
            <person name="Shi C."/>
            <person name="Shi C.C."/>
            <person name="Li W."/>
            <person name="Zhang Q.J."/>
            <person name="Zhang Y."/>
            <person name="Li K."/>
            <person name="Lu H.F."/>
            <person name="Shi C."/>
            <person name="Zhu S.T."/>
            <person name="Xiao Z.Y."/>
            <person name="Nan H."/>
            <person name="Yue Y."/>
            <person name="Zhu X.G."/>
            <person name="Wu Y."/>
            <person name="Hong X.N."/>
            <person name="Fan G.Y."/>
            <person name="Tong Y."/>
            <person name="Zhang D."/>
            <person name="Mao C.L."/>
            <person name="Liu Y.L."/>
            <person name="Hao S.J."/>
            <person name="Liu W.Q."/>
            <person name="Lv M.Q."/>
            <person name="Zhang H.B."/>
            <person name="Liu Y."/>
            <person name="Hu-Tang G.R."/>
            <person name="Wang J.P."/>
            <person name="Wang J.H."/>
            <person name="Sun Y.H."/>
            <person name="Ni S.B."/>
            <person name="Chen W.B."/>
            <person name="Zhang X.C."/>
            <person name="Jiao Y.N."/>
            <person name="Eichler E.E."/>
            <person name="Li G.H."/>
            <person name="Liu X."/>
            <person name="Gao L.Z."/>
        </authorList>
    </citation>
    <scope>NUCLEOTIDE SEQUENCE [LARGE SCALE GENOMIC DNA]</scope>
    <source>
        <strain evidence="4">cv. GT1</strain>
        <tissue evidence="3">Leaf</tissue>
    </source>
</reference>
<dbReference type="SMART" id="SM00499">
    <property type="entry name" value="AAI"/>
    <property type="match status" value="1"/>
</dbReference>
<dbReference type="InterPro" id="IPR016024">
    <property type="entry name" value="ARM-type_fold"/>
</dbReference>
<dbReference type="Pfam" id="PF24181">
    <property type="entry name" value="TPR_TTI1_C"/>
    <property type="match status" value="1"/>
</dbReference>
<dbReference type="InterPro" id="IPR036312">
    <property type="entry name" value="Bifun_inhib/LTP/seed_sf"/>
</dbReference>
<dbReference type="Proteomes" id="UP000467840">
    <property type="component" value="Chromosome 3"/>
</dbReference>
<dbReference type="Pfam" id="PF24173">
    <property type="entry name" value="TPR_TTI1_N"/>
    <property type="match status" value="2"/>
</dbReference>
<gene>
    <name evidence="3" type="ORF">GH714_003603</name>
</gene>
<dbReference type="InterPro" id="IPR057566">
    <property type="entry name" value="TPR_TTI1_N"/>
</dbReference>
<dbReference type="PANTHER" id="PTHR18460:SF3">
    <property type="entry name" value="TELO2-INTERACTING PROTEIN 1 HOMOLOG"/>
    <property type="match status" value="1"/>
</dbReference>